<evidence type="ECO:0000256" key="4">
    <source>
        <dbReference type="ARBA" id="ARBA00022490"/>
    </source>
</evidence>
<comment type="subcellular location">
    <subcellularLocation>
        <location evidence="2">Cytoplasm</location>
    </subcellularLocation>
</comment>
<dbReference type="GO" id="GO:0004594">
    <property type="term" value="F:pantothenate kinase activity"/>
    <property type="evidence" value="ECO:0007669"/>
    <property type="project" value="InterPro"/>
</dbReference>
<keyword evidence="9" id="KW-0630">Potassium</keyword>
<accession>T0YKL9</accession>
<dbReference type="PANTHER" id="PTHR34265">
    <property type="entry name" value="TYPE III PANTOTHENATE KINASE"/>
    <property type="match status" value="1"/>
</dbReference>
<keyword evidence="8" id="KW-0067">ATP-binding</keyword>
<evidence type="ECO:0000313" key="13">
    <source>
        <dbReference type="EMBL" id="EQD32467.1"/>
    </source>
</evidence>
<comment type="similarity">
    <text evidence="11">Belongs to the type III pantothenate kinase family.</text>
</comment>
<evidence type="ECO:0000256" key="5">
    <source>
        <dbReference type="ARBA" id="ARBA00022679"/>
    </source>
</evidence>
<dbReference type="GO" id="GO:0005737">
    <property type="term" value="C:cytoplasm"/>
    <property type="evidence" value="ECO:0007669"/>
    <property type="project" value="UniProtKB-SubCell"/>
</dbReference>
<dbReference type="PANTHER" id="PTHR34265:SF1">
    <property type="entry name" value="TYPE III PANTOTHENATE KINASE"/>
    <property type="match status" value="1"/>
</dbReference>
<evidence type="ECO:0000256" key="3">
    <source>
        <dbReference type="ARBA" id="ARBA00011738"/>
    </source>
</evidence>
<evidence type="ECO:0000256" key="12">
    <source>
        <dbReference type="ARBA" id="ARBA00040883"/>
    </source>
</evidence>
<evidence type="ECO:0000256" key="8">
    <source>
        <dbReference type="ARBA" id="ARBA00022840"/>
    </source>
</evidence>
<comment type="cofactor">
    <cofactor evidence="1">
        <name>K(+)</name>
        <dbReference type="ChEBI" id="CHEBI:29103"/>
    </cofactor>
</comment>
<protein>
    <recommendedName>
        <fullName evidence="12">Type III pantothenate kinase</fullName>
    </recommendedName>
</protein>
<dbReference type="CDD" id="cd24015">
    <property type="entry name" value="ASKHA_NBD_PanK-III"/>
    <property type="match status" value="1"/>
</dbReference>
<dbReference type="SUPFAM" id="SSF53067">
    <property type="entry name" value="Actin-like ATPase domain"/>
    <property type="match status" value="2"/>
</dbReference>
<keyword evidence="5" id="KW-0808">Transferase</keyword>
<keyword evidence="4" id="KW-0963">Cytoplasm</keyword>
<dbReference type="GO" id="GO:0005524">
    <property type="term" value="F:ATP binding"/>
    <property type="evidence" value="ECO:0007669"/>
    <property type="project" value="UniProtKB-KW"/>
</dbReference>
<evidence type="ECO:0000256" key="10">
    <source>
        <dbReference type="ARBA" id="ARBA00022993"/>
    </source>
</evidence>
<reference evidence="13" key="1">
    <citation type="submission" date="2013-08" db="EMBL/GenBank/DDBJ databases">
        <authorList>
            <person name="Mendez C."/>
            <person name="Richter M."/>
            <person name="Ferrer M."/>
            <person name="Sanchez J."/>
        </authorList>
    </citation>
    <scope>NUCLEOTIDE SEQUENCE</scope>
</reference>
<gene>
    <name evidence="13" type="ORF">B2A_13550</name>
</gene>
<evidence type="ECO:0000256" key="6">
    <source>
        <dbReference type="ARBA" id="ARBA00022741"/>
    </source>
</evidence>
<comment type="caution">
    <text evidence="13">The sequence shown here is derived from an EMBL/GenBank/DDBJ whole genome shotgun (WGS) entry which is preliminary data.</text>
</comment>
<evidence type="ECO:0000256" key="2">
    <source>
        <dbReference type="ARBA" id="ARBA00004496"/>
    </source>
</evidence>
<dbReference type="Pfam" id="PF03309">
    <property type="entry name" value="Pan_kinase"/>
    <property type="match status" value="1"/>
</dbReference>
<proteinExistence type="inferred from homology"/>
<dbReference type="GO" id="GO:0015937">
    <property type="term" value="P:coenzyme A biosynthetic process"/>
    <property type="evidence" value="ECO:0007669"/>
    <property type="project" value="UniProtKB-KW"/>
</dbReference>
<evidence type="ECO:0000256" key="1">
    <source>
        <dbReference type="ARBA" id="ARBA00001958"/>
    </source>
</evidence>
<evidence type="ECO:0000256" key="7">
    <source>
        <dbReference type="ARBA" id="ARBA00022777"/>
    </source>
</evidence>
<keyword evidence="7 13" id="KW-0418">Kinase</keyword>
<dbReference type="Gene3D" id="3.30.420.40">
    <property type="match status" value="1"/>
</dbReference>
<dbReference type="AlphaFoldDB" id="T0YKL9"/>
<evidence type="ECO:0000256" key="11">
    <source>
        <dbReference type="ARBA" id="ARBA00038036"/>
    </source>
</evidence>
<dbReference type="EMBL" id="AUZZ01009818">
    <property type="protein sequence ID" value="EQD32467.1"/>
    <property type="molecule type" value="Genomic_DNA"/>
</dbReference>
<sequence>MPPAPQFLAPRRHACGVRVGYLEPWRLGIDRLLAMIGARAHFAGRPLCVVGIGTAMTLDLLGADGRHRGGAIIPAPPLMVSSLLDGTRGIRPRARGGRTSRDPALFGRSTRAAVERGTAYAAAAAVDRTVLEARALLGRTPRVVLTGGGVRDVQPLIRSTSIEIPDLVLWGLAVWAREG</sequence>
<evidence type="ECO:0000256" key="9">
    <source>
        <dbReference type="ARBA" id="ARBA00022958"/>
    </source>
</evidence>
<name>T0YKL9_9ZZZZ</name>
<dbReference type="InterPro" id="IPR043129">
    <property type="entry name" value="ATPase_NBD"/>
</dbReference>
<dbReference type="InterPro" id="IPR004619">
    <property type="entry name" value="Type_III_PanK"/>
</dbReference>
<dbReference type="NCBIfam" id="TIGR00671">
    <property type="entry name" value="baf"/>
    <property type="match status" value="1"/>
</dbReference>
<reference evidence="13" key="2">
    <citation type="journal article" date="2014" name="ISME J.">
        <title>Microbial stratification in low pH oxic and suboxic macroscopic growths along an acid mine drainage.</title>
        <authorList>
            <person name="Mendez-Garcia C."/>
            <person name="Mesa V."/>
            <person name="Sprenger R.R."/>
            <person name="Richter M."/>
            <person name="Diez M.S."/>
            <person name="Solano J."/>
            <person name="Bargiela R."/>
            <person name="Golyshina O.V."/>
            <person name="Manteca A."/>
            <person name="Ramos J.L."/>
            <person name="Gallego J.R."/>
            <person name="Llorente I."/>
            <person name="Martins Dos Santos V.A."/>
            <person name="Jensen O.N."/>
            <person name="Pelaez A.I."/>
            <person name="Sanchez J."/>
            <person name="Ferrer M."/>
        </authorList>
    </citation>
    <scope>NUCLEOTIDE SEQUENCE</scope>
</reference>
<comment type="subunit">
    <text evidence="3">Homodimer.</text>
</comment>
<organism evidence="13">
    <name type="scientific">mine drainage metagenome</name>
    <dbReference type="NCBI Taxonomy" id="410659"/>
    <lineage>
        <taxon>unclassified sequences</taxon>
        <taxon>metagenomes</taxon>
        <taxon>ecological metagenomes</taxon>
    </lineage>
</organism>
<keyword evidence="6" id="KW-0547">Nucleotide-binding</keyword>
<keyword evidence="10" id="KW-0173">Coenzyme A biosynthesis</keyword>